<sequence length="285" mass="31876">MCGEHQQGAAHDLRDLLTRLLEPGHQLAQPLIALRRHDPELAQRRPQRVRGHRPLPNQQRAGAVNRQRRLLRDALHRHKAHRRPAHRLADRLRVPAIVLVALHIRLHIGRRHQLDFVAVLPDHPCPMMRAATGLHAHQARRQLRKKLLHGGPPKLPPQHHSSRRINPVNLKHVLRQVQTNRANLRHGRSPCLVESTSPVWHTDAVGGRPPHLCEPTGRANARPMTGSAKQSTPQLGDRWIASSQALLAMTGRLERPVRQYHPAGLGAARWPGIGSGASLETPSTG</sequence>
<gene>
    <name evidence="2" type="ORF">CI1B_52310</name>
</gene>
<dbReference type="Proteomes" id="UP000328092">
    <property type="component" value="Unassembled WGS sequence"/>
</dbReference>
<proteinExistence type="predicted"/>
<accession>A0A508TJD1</accession>
<reference evidence="2" key="1">
    <citation type="submission" date="2019-02" db="EMBL/GenBank/DDBJ databases">
        <authorList>
            <person name="Pothier F.J."/>
        </authorList>
    </citation>
    <scope>NUCLEOTIDE SEQUENCE</scope>
    <source>
        <strain evidence="2">CI-1B</strain>
    </source>
</reference>
<evidence type="ECO:0000313" key="2">
    <source>
        <dbReference type="EMBL" id="VIO74458.1"/>
    </source>
</evidence>
<feature type="region of interest" description="Disordered" evidence="1">
    <location>
        <begin position="37"/>
        <end position="64"/>
    </location>
</feature>
<dbReference type="AlphaFoldDB" id="A0A508TJD1"/>
<organism evidence="2 3">
    <name type="scientific">Bradyrhizobium ivorense</name>
    <dbReference type="NCBI Taxonomy" id="2511166"/>
    <lineage>
        <taxon>Bacteria</taxon>
        <taxon>Pseudomonadati</taxon>
        <taxon>Pseudomonadota</taxon>
        <taxon>Alphaproteobacteria</taxon>
        <taxon>Hyphomicrobiales</taxon>
        <taxon>Nitrobacteraceae</taxon>
        <taxon>Bradyrhizobium</taxon>
    </lineage>
</organism>
<name>A0A508TJD1_9BRAD</name>
<keyword evidence="3" id="KW-1185">Reference proteome</keyword>
<evidence type="ECO:0000256" key="1">
    <source>
        <dbReference type="SAM" id="MobiDB-lite"/>
    </source>
</evidence>
<evidence type="ECO:0000313" key="3">
    <source>
        <dbReference type="Proteomes" id="UP000328092"/>
    </source>
</evidence>
<protein>
    <submittedName>
        <fullName evidence="2">Uncharacterized protein</fullName>
    </submittedName>
</protein>
<comment type="caution">
    <text evidence="2">The sequence shown here is derived from an EMBL/GenBank/DDBJ whole genome shotgun (WGS) entry which is preliminary data.</text>
</comment>
<dbReference type="EMBL" id="CAADFC020000020">
    <property type="protein sequence ID" value="VIO74458.1"/>
    <property type="molecule type" value="Genomic_DNA"/>
</dbReference>